<sequence length="184" mass="21292">MTILQFLAKIVTLGVKHVAEYVRKARNSNKPIVRHKEFPQDQFTVRALADHKRADEYLMTPPDLILLWKIGSPQKQPKLIHWLYHKCGSNTQNSIASLFMEYELRVVMSHPYPQACRIEDDLLDQEMPRSKFKIGSVGSLLQQRVCNMFLLLFSWLLFTTKSTDGGAAVVNCIVFNLHSWANYR</sequence>
<gene>
    <name evidence="1" type="ORF">NQ317_011412</name>
</gene>
<dbReference type="EMBL" id="JAPWTJ010000281">
    <property type="protein sequence ID" value="KAJ8980168.1"/>
    <property type="molecule type" value="Genomic_DNA"/>
</dbReference>
<proteinExistence type="predicted"/>
<accession>A0ABQ9JRF7</accession>
<keyword evidence="2" id="KW-1185">Reference proteome</keyword>
<reference evidence="1" key="1">
    <citation type="journal article" date="2023" name="Insect Mol. Biol.">
        <title>Genome sequencing provides insights into the evolution of gene families encoding plant cell wall-degrading enzymes in longhorned beetles.</title>
        <authorList>
            <person name="Shin N.R."/>
            <person name="Okamura Y."/>
            <person name="Kirsch R."/>
            <person name="Pauchet Y."/>
        </authorList>
    </citation>
    <scope>NUCLEOTIDE SEQUENCE</scope>
    <source>
        <strain evidence="1">MMC_N1</strain>
    </source>
</reference>
<dbReference type="Proteomes" id="UP001162164">
    <property type="component" value="Unassembled WGS sequence"/>
</dbReference>
<evidence type="ECO:0000313" key="1">
    <source>
        <dbReference type="EMBL" id="KAJ8980168.1"/>
    </source>
</evidence>
<protein>
    <submittedName>
        <fullName evidence="1">Uncharacterized protein</fullName>
    </submittedName>
</protein>
<name>A0ABQ9JRF7_9CUCU</name>
<organism evidence="1 2">
    <name type="scientific">Molorchus minor</name>
    <dbReference type="NCBI Taxonomy" id="1323400"/>
    <lineage>
        <taxon>Eukaryota</taxon>
        <taxon>Metazoa</taxon>
        <taxon>Ecdysozoa</taxon>
        <taxon>Arthropoda</taxon>
        <taxon>Hexapoda</taxon>
        <taxon>Insecta</taxon>
        <taxon>Pterygota</taxon>
        <taxon>Neoptera</taxon>
        <taxon>Endopterygota</taxon>
        <taxon>Coleoptera</taxon>
        <taxon>Polyphaga</taxon>
        <taxon>Cucujiformia</taxon>
        <taxon>Chrysomeloidea</taxon>
        <taxon>Cerambycidae</taxon>
        <taxon>Lamiinae</taxon>
        <taxon>Monochamini</taxon>
        <taxon>Molorchus</taxon>
    </lineage>
</organism>
<evidence type="ECO:0000313" key="2">
    <source>
        <dbReference type="Proteomes" id="UP001162164"/>
    </source>
</evidence>
<comment type="caution">
    <text evidence="1">The sequence shown here is derived from an EMBL/GenBank/DDBJ whole genome shotgun (WGS) entry which is preliminary data.</text>
</comment>